<gene>
    <name evidence="1" type="ORF">SAMN04487951_11397</name>
</gene>
<organism evidence="1 2">
    <name type="scientific">Vreelandella arcis</name>
    <dbReference type="NCBI Taxonomy" id="416873"/>
    <lineage>
        <taxon>Bacteria</taxon>
        <taxon>Pseudomonadati</taxon>
        <taxon>Pseudomonadota</taxon>
        <taxon>Gammaproteobacteria</taxon>
        <taxon>Oceanospirillales</taxon>
        <taxon>Halomonadaceae</taxon>
        <taxon>Vreelandella</taxon>
    </lineage>
</organism>
<dbReference type="Proteomes" id="UP000199677">
    <property type="component" value="Unassembled WGS sequence"/>
</dbReference>
<dbReference type="PANTHER" id="PTHR46889:SF6">
    <property type="entry name" value="TRANSPOSASE INSF FOR INSERTION SEQUENCE IS3B"/>
    <property type="match status" value="1"/>
</dbReference>
<keyword evidence="2" id="KW-1185">Reference proteome</keyword>
<evidence type="ECO:0000313" key="2">
    <source>
        <dbReference type="Proteomes" id="UP000199677"/>
    </source>
</evidence>
<proteinExistence type="predicted"/>
<reference evidence="2" key="1">
    <citation type="submission" date="2016-10" db="EMBL/GenBank/DDBJ databases">
        <authorList>
            <person name="Varghese N."/>
            <person name="Submissions S."/>
        </authorList>
    </citation>
    <scope>NUCLEOTIDE SEQUENCE [LARGE SCALE GENOMIC DNA]</scope>
    <source>
        <strain evidence="2">CGMCC 1.6494</strain>
    </source>
</reference>
<dbReference type="AlphaFoldDB" id="A0A1H0GZX7"/>
<dbReference type="InterPro" id="IPR050900">
    <property type="entry name" value="Transposase_IS3/IS150/IS904"/>
</dbReference>
<evidence type="ECO:0008006" key="3">
    <source>
        <dbReference type="Google" id="ProtNLM"/>
    </source>
</evidence>
<dbReference type="PANTHER" id="PTHR46889">
    <property type="entry name" value="TRANSPOSASE INSF FOR INSERTION SEQUENCE IS3B-RELATED"/>
    <property type="match status" value="1"/>
</dbReference>
<name>A0A1H0GZX7_9GAMM</name>
<protein>
    <recommendedName>
        <fullName evidence="3">Transposase</fullName>
    </recommendedName>
</protein>
<dbReference type="EMBL" id="FNII01000013">
    <property type="protein sequence ID" value="SDO12433.1"/>
    <property type="molecule type" value="Genomic_DNA"/>
</dbReference>
<evidence type="ECO:0000313" key="1">
    <source>
        <dbReference type="EMBL" id="SDO12433.1"/>
    </source>
</evidence>
<dbReference type="STRING" id="416873.SAMN04487951_11397"/>
<sequence length="115" mass="13045">MHEHSQRFAVLRMAVVLGVSRSGLYRWQQMRHNPSLAAQSRQRLGEQVLHTFKFSKQRDGARRVQAELASPGERHDVKTIGASMQRQSLVPKAARKFKVTTDSNHSLPVSSNLLE</sequence>
<accession>A0A1H0GZX7</accession>